<dbReference type="InterPro" id="IPR046657">
    <property type="entry name" value="DUF6766"/>
</dbReference>
<keyword evidence="1" id="KW-1133">Transmembrane helix</keyword>
<proteinExistence type="predicted"/>
<feature type="transmembrane region" description="Helical" evidence="1">
    <location>
        <begin position="12"/>
        <end position="33"/>
    </location>
</feature>
<dbReference type="Proteomes" id="UP000034137">
    <property type="component" value="Unassembled WGS sequence"/>
</dbReference>
<comment type="caution">
    <text evidence="2">The sequence shown here is derived from an EMBL/GenBank/DDBJ whole genome shotgun (WGS) entry which is preliminary data.</text>
</comment>
<reference evidence="2 3" key="1">
    <citation type="journal article" date="2015" name="Nature">
        <title>rRNA introns, odd ribosomes, and small enigmatic genomes across a large radiation of phyla.</title>
        <authorList>
            <person name="Brown C.T."/>
            <person name="Hug L.A."/>
            <person name="Thomas B.C."/>
            <person name="Sharon I."/>
            <person name="Castelle C.J."/>
            <person name="Singh A."/>
            <person name="Wilkins M.J."/>
            <person name="Williams K.H."/>
            <person name="Banfield J.F."/>
        </authorList>
    </citation>
    <scope>NUCLEOTIDE SEQUENCE [LARGE SCALE GENOMIC DNA]</scope>
</reference>
<evidence type="ECO:0000313" key="3">
    <source>
        <dbReference type="Proteomes" id="UP000034137"/>
    </source>
</evidence>
<accession>A0A0G0SG21</accession>
<sequence length="126" mass="15393">MFMKKNLYRYSYFWITLVFFIASLVLQWVFGWYEYKNEQEEHGQPIEIGSYVVQLSRGVFENWQSEFLQLIWQVVGLSFLYYAGSSQSKESDDRKEEKIDYIIKKLDPKNSKSIIQKIDMRYWRKK</sequence>
<name>A0A0G0SG21_9BACT</name>
<dbReference type="Pfam" id="PF20554">
    <property type="entry name" value="DUF6766"/>
    <property type="match status" value="1"/>
</dbReference>
<keyword evidence="1" id="KW-0812">Transmembrane</keyword>
<protein>
    <submittedName>
        <fullName evidence="2">Uncharacterized protein</fullName>
    </submittedName>
</protein>
<gene>
    <name evidence="2" type="ORF">UT64_C0005G0020</name>
</gene>
<keyword evidence="1" id="KW-0472">Membrane</keyword>
<dbReference type="EMBL" id="LBXO01000005">
    <property type="protein sequence ID" value="KKR33640.1"/>
    <property type="molecule type" value="Genomic_DNA"/>
</dbReference>
<dbReference type="AlphaFoldDB" id="A0A0G0SG21"/>
<evidence type="ECO:0000256" key="1">
    <source>
        <dbReference type="SAM" id="Phobius"/>
    </source>
</evidence>
<evidence type="ECO:0000313" key="2">
    <source>
        <dbReference type="EMBL" id="KKR33640.1"/>
    </source>
</evidence>
<organism evidence="2 3">
    <name type="scientific">Candidatus Falkowbacteria bacterium GW2011_GWF2_39_8</name>
    <dbReference type="NCBI Taxonomy" id="1618642"/>
    <lineage>
        <taxon>Bacteria</taxon>
        <taxon>Candidatus Falkowiibacteriota</taxon>
    </lineage>
</organism>
<dbReference type="PATRIC" id="fig|1618642.3.peg.179"/>